<evidence type="ECO:0000256" key="4">
    <source>
        <dbReference type="ARBA" id="ARBA00022679"/>
    </source>
</evidence>
<dbReference type="Pfam" id="PF00334">
    <property type="entry name" value="NDK"/>
    <property type="match status" value="1"/>
</dbReference>
<feature type="active site" description="Pros-phosphohistidine intermediate" evidence="8">
    <location>
        <position position="146"/>
    </location>
</feature>
<dbReference type="InterPro" id="IPR034907">
    <property type="entry name" value="NDK-like_dom"/>
</dbReference>
<feature type="signal peptide" evidence="10">
    <location>
        <begin position="1"/>
        <end position="27"/>
    </location>
</feature>
<dbReference type="InterPro" id="IPR036850">
    <property type="entry name" value="NDK-like_dom_sf"/>
</dbReference>
<feature type="binding site" evidence="8">
    <location>
        <position position="143"/>
    </location>
    <ligand>
        <name>ATP</name>
        <dbReference type="ChEBI" id="CHEBI:30616"/>
    </ligand>
</feature>
<sequence>MEKALYPSLMAFSIFILPLFQRSVCLAQVERTLAMVKPDGVMGNYSEEIKKMIAATGFVIAAEKVVQLDEAAVGIFYAEHSQREFFPSLVKFMTSGPVLAMVLEKENAVAQWRALIGPTDATKARISHPKSIRAMCGSDSQNNCVHGSDSHQSAAREVAFFFGNHKSGEVMVGHDEL</sequence>
<dbReference type="GO" id="GO:0005524">
    <property type="term" value="F:ATP binding"/>
    <property type="evidence" value="ECO:0007669"/>
    <property type="project" value="UniProtKB-KW"/>
</dbReference>
<keyword evidence="10" id="KW-0732">Signal</keyword>
<keyword evidence="4" id="KW-0808">Transferase</keyword>
<dbReference type="PANTHER" id="PTHR46161">
    <property type="entry name" value="NUCLEOSIDE DIPHOSPHATE KINASE"/>
    <property type="match status" value="1"/>
</dbReference>
<dbReference type="Gene3D" id="3.30.70.141">
    <property type="entry name" value="Nucleoside diphosphate kinase-like domain"/>
    <property type="match status" value="1"/>
</dbReference>
<keyword evidence="5" id="KW-0547">Nucleotide-binding</keyword>
<feature type="binding site" evidence="8">
    <location>
        <position position="113"/>
    </location>
    <ligand>
        <name>ATP</name>
        <dbReference type="ChEBI" id="CHEBI:30616"/>
    </ligand>
</feature>
<evidence type="ECO:0000256" key="10">
    <source>
        <dbReference type="SAM" id="SignalP"/>
    </source>
</evidence>
<comment type="catalytic activity">
    <reaction evidence="2">
        <text>a ribonucleoside 5'-diphosphate + ATP = a ribonucleoside 5'-triphosphate + ADP</text>
        <dbReference type="Rhea" id="RHEA:18113"/>
        <dbReference type="ChEBI" id="CHEBI:30616"/>
        <dbReference type="ChEBI" id="CHEBI:57930"/>
        <dbReference type="ChEBI" id="CHEBI:61557"/>
        <dbReference type="ChEBI" id="CHEBI:456216"/>
        <dbReference type="EC" id="2.7.4.6"/>
    </reaction>
</comment>
<feature type="binding site" evidence="8">
    <location>
        <position position="133"/>
    </location>
    <ligand>
        <name>ATP</name>
        <dbReference type="ChEBI" id="CHEBI:30616"/>
    </ligand>
</feature>
<dbReference type="AlphaFoldDB" id="D5AEA5"/>
<keyword evidence="7" id="KW-0067">ATP-binding</keyword>
<dbReference type="SUPFAM" id="SSF54919">
    <property type="entry name" value="Nucleoside diphosphate kinase, NDK"/>
    <property type="match status" value="1"/>
</dbReference>
<evidence type="ECO:0000256" key="8">
    <source>
        <dbReference type="PROSITE-ProRule" id="PRU00706"/>
    </source>
</evidence>
<proteinExistence type="evidence at transcript level"/>
<feature type="binding site" evidence="8">
    <location>
        <position position="119"/>
    </location>
    <ligand>
        <name>ATP</name>
        <dbReference type="ChEBI" id="CHEBI:30616"/>
    </ligand>
</feature>
<evidence type="ECO:0000313" key="12">
    <source>
        <dbReference type="EMBL" id="ADE77874.1"/>
    </source>
</evidence>
<dbReference type="GO" id="GO:0006241">
    <property type="term" value="P:CTP biosynthetic process"/>
    <property type="evidence" value="ECO:0007669"/>
    <property type="project" value="InterPro"/>
</dbReference>
<evidence type="ECO:0000256" key="6">
    <source>
        <dbReference type="ARBA" id="ARBA00022777"/>
    </source>
</evidence>
<reference evidence="12" key="1">
    <citation type="submission" date="2010-04" db="EMBL/GenBank/DDBJ databases">
        <authorList>
            <person name="Reid K.E."/>
            <person name="Liao N."/>
            <person name="Chan S."/>
            <person name="Docking R."/>
            <person name="Taylor G."/>
            <person name="Moore R."/>
            <person name="Mayo M."/>
            <person name="Munro S."/>
            <person name="King J."/>
            <person name="Yanchuk A."/>
            <person name="Holt R."/>
            <person name="Jones S."/>
            <person name="Marra M."/>
            <person name="Ritland C.E."/>
            <person name="Ritland K."/>
            <person name="Bohlmann J."/>
        </authorList>
    </citation>
    <scope>NUCLEOTIDE SEQUENCE</scope>
    <source>
        <tissue evidence="12">Bud</tissue>
    </source>
</reference>
<dbReference type="GO" id="GO:0004550">
    <property type="term" value="F:nucleoside diphosphate kinase activity"/>
    <property type="evidence" value="ECO:0007669"/>
    <property type="project" value="UniProtKB-EC"/>
</dbReference>
<evidence type="ECO:0000256" key="3">
    <source>
        <dbReference type="ARBA" id="ARBA00008142"/>
    </source>
</evidence>
<accession>D5AEA5</accession>
<feature type="binding site" evidence="8">
    <location>
        <position position="37"/>
    </location>
    <ligand>
        <name>ATP</name>
        <dbReference type="ChEBI" id="CHEBI:30616"/>
    </ligand>
</feature>
<feature type="domain" description="Nucleoside diphosphate kinase-like" evidence="11">
    <location>
        <begin position="29"/>
        <end position="169"/>
    </location>
</feature>
<evidence type="ECO:0000256" key="9">
    <source>
        <dbReference type="RuleBase" id="RU004011"/>
    </source>
</evidence>
<evidence type="ECO:0000256" key="2">
    <source>
        <dbReference type="ARBA" id="ARBA00000937"/>
    </source>
</evidence>
<dbReference type="GO" id="GO:0006183">
    <property type="term" value="P:GTP biosynthetic process"/>
    <property type="evidence" value="ECO:0007669"/>
    <property type="project" value="InterPro"/>
</dbReference>
<dbReference type="PANTHER" id="PTHR46161:SF3">
    <property type="entry name" value="NUCLEOSIDE DIPHOSPHATE KINASE DDB_G0292928-RELATED"/>
    <property type="match status" value="1"/>
</dbReference>
<dbReference type="GO" id="GO:0006228">
    <property type="term" value="P:UTP biosynthetic process"/>
    <property type="evidence" value="ECO:0007669"/>
    <property type="project" value="InterPro"/>
</dbReference>
<comment type="similarity">
    <text evidence="3 8 9">Belongs to the NDK family.</text>
</comment>
<keyword evidence="6" id="KW-0418">Kinase</keyword>
<organism evidence="12">
    <name type="scientific">Picea sitchensis</name>
    <name type="common">Sitka spruce</name>
    <name type="synonym">Pinus sitchensis</name>
    <dbReference type="NCBI Taxonomy" id="3332"/>
    <lineage>
        <taxon>Eukaryota</taxon>
        <taxon>Viridiplantae</taxon>
        <taxon>Streptophyta</taxon>
        <taxon>Embryophyta</taxon>
        <taxon>Tracheophyta</taxon>
        <taxon>Spermatophyta</taxon>
        <taxon>Pinopsida</taxon>
        <taxon>Pinidae</taxon>
        <taxon>Conifers I</taxon>
        <taxon>Pinales</taxon>
        <taxon>Pinaceae</taxon>
        <taxon>Picea</taxon>
    </lineage>
</organism>
<comment type="catalytic activity">
    <reaction evidence="1">
        <text>a 2'-deoxyribonucleoside 5'-diphosphate + ATP = a 2'-deoxyribonucleoside 5'-triphosphate + ADP</text>
        <dbReference type="Rhea" id="RHEA:44640"/>
        <dbReference type="ChEBI" id="CHEBI:30616"/>
        <dbReference type="ChEBI" id="CHEBI:61560"/>
        <dbReference type="ChEBI" id="CHEBI:73316"/>
        <dbReference type="ChEBI" id="CHEBI:456216"/>
        <dbReference type="EC" id="2.7.4.6"/>
    </reaction>
</comment>
<dbReference type="SMART" id="SM00562">
    <property type="entry name" value="NDK"/>
    <property type="match status" value="1"/>
</dbReference>
<evidence type="ECO:0000256" key="1">
    <source>
        <dbReference type="ARBA" id="ARBA00000082"/>
    </source>
</evidence>
<dbReference type="EMBL" id="BT124636">
    <property type="protein sequence ID" value="ADE77874.1"/>
    <property type="molecule type" value="mRNA"/>
</dbReference>
<dbReference type="InterPro" id="IPR001564">
    <property type="entry name" value="Nucleoside_diP_kinase"/>
</dbReference>
<dbReference type="PRINTS" id="PR01243">
    <property type="entry name" value="NUCDPKINASE"/>
</dbReference>
<evidence type="ECO:0000256" key="5">
    <source>
        <dbReference type="ARBA" id="ARBA00022741"/>
    </source>
</evidence>
<protein>
    <recommendedName>
        <fullName evidence="11">Nucleoside diphosphate kinase-like domain-containing protein</fullName>
    </recommendedName>
</protein>
<evidence type="ECO:0000259" key="11">
    <source>
        <dbReference type="SMART" id="SM00562"/>
    </source>
</evidence>
<name>D5AEA5_PICSI</name>
<feature type="binding site" evidence="8">
    <location>
        <position position="85"/>
    </location>
    <ligand>
        <name>ATP</name>
        <dbReference type="ChEBI" id="CHEBI:30616"/>
    </ligand>
</feature>
<evidence type="ECO:0000256" key="7">
    <source>
        <dbReference type="ARBA" id="ARBA00022840"/>
    </source>
</evidence>
<feature type="chain" id="PRO_5003069163" description="Nucleoside diphosphate kinase-like domain-containing protein" evidence="10">
    <location>
        <begin position="28"/>
        <end position="177"/>
    </location>
</feature>
<dbReference type="PROSITE" id="PS51374">
    <property type="entry name" value="NDPK_LIKE"/>
    <property type="match status" value="1"/>
</dbReference>